<dbReference type="SUPFAM" id="SSF54427">
    <property type="entry name" value="NTF2-like"/>
    <property type="match status" value="1"/>
</dbReference>
<evidence type="ECO:0008006" key="3">
    <source>
        <dbReference type="Google" id="ProtNLM"/>
    </source>
</evidence>
<evidence type="ECO:0000313" key="2">
    <source>
        <dbReference type="Proteomes" id="UP000198145"/>
    </source>
</evidence>
<dbReference type="InterPro" id="IPR011721">
    <property type="entry name" value="CHP02096"/>
</dbReference>
<gene>
    <name evidence="1" type="ORF">CEG18_17725</name>
</gene>
<accession>A0A2D0ACM5</accession>
<dbReference type="PANTHER" id="PTHR38436">
    <property type="entry name" value="POLYKETIDE CYCLASE SNOAL-LIKE DOMAIN"/>
    <property type="match status" value="1"/>
</dbReference>
<protein>
    <recommendedName>
        <fullName evidence="3">Ester cyclase</fullName>
    </recommendedName>
</protein>
<dbReference type="PANTHER" id="PTHR38436:SF1">
    <property type="entry name" value="ESTER CYCLASE"/>
    <property type="match status" value="1"/>
</dbReference>
<dbReference type="RefSeq" id="WP_017519736.1">
    <property type="nucleotide sequence ID" value="NZ_CP189774.1"/>
</dbReference>
<comment type="caution">
    <text evidence="1">The sequence shown here is derived from an EMBL/GenBank/DDBJ whole genome shotgun (WGS) entry which is preliminary data.</text>
</comment>
<dbReference type="InterPro" id="IPR032710">
    <property type="entry name" value="NTF2-like_dom_sf"/>
</dbReference>
<dbReference type="Proteomes" id="UP000198145">
    <property type="component" value="Unassembled WGS sequence"/>
</dbReference>
<dbReference type="EMBL" id="NJBA01000006">
    <property type="protein sequence ID" value="OWP49405.1"/>
    <property type="molecule type" value="Genomic_DNA"/>
</dbReference>
<dbReference type="STRING" id="46680.GCA_000807755_00964"/>
<evidence type="ECO:0000313" key="1">
    <source>
        <dbReference type="EMBL" id="OWP49405.1"/>
    </source>
</evidence>
<reference evidence="1 2" key="1">
    <citation type="submission" date="2017-06" db="EMBL/GenBank/DDBJ databases">
        <title>Draft genome of Pseudomonas nitroreducens DF05.</title>
        <authorList>
            <person name="Iyer R."/>
        </authorList>
    </citation>
    <scope>NUCLEOTIDE SEQUENCE [LARGE SCALE GENOMIC DNA]</scope>
    <source>
        <strain evidence="1 2">DF05</strain>
    </source>
</reference>
<dbReference type="Gene3D" id="3.10.450.50">
    <property type="match status" value="1"/>
</dbReference>
<dbReference type="NCBIfam" id="TIGR02096">
    <property type="entry name" value="ketosteroid isomerase-related protein"/>
    <property type="match status" value="1"/>
</dbReference>
<dbReference type="AlphaFoldDB" id="A0A2D0ACM5"/>
<name>A0A2D0ACM5_PSENT</name>
<sequence>MPEKDLKRIARHHIDLAWNKGHLALVEQLHSPDFIYKSAFTAQPLDNAGYRTLVEEIRSGMEDLEVAVEECIREGNKVFTWSTLMGSIARPVLGYPVSDRIVSISAMGFWVFNSQDQVQELCTLFDMESFRAQMGLPNRPFAEKALP</sequence>
<dbReference type="InterPro" id="IPR009959">
    <property type="entry name" value="Cyclase_SnoaL-like"/>
</dbReference>
<dbReference type="eggNOG" id="COG5485">
    <property type="taxonomic scope" value="Bacteria"/>
</dbReference>
<dbReference type="Pfam" id="PF07366">
    <property type="entry name" value="SnoaL"/>
    <property type="match status" value="1"/>
</dbReference>
<proteinExistence type="predicted"/>
<organism evidence="1 2">
    <name type="scientific">Pseudomonas nitroreducens</name>
    <dbReference type="NCBI Taxonomy" id="46680"/>
    <lineage>
        <taxon>Bacteria</taxon>
        <taxon>Pseudomonadati</taxon>
        <taxon>Pseudomonadota</taxon>
        <taxon>Gammaproteobacteria</taxon>
        <taxon>Pseudomonadales</taxon>
        <taxon>Pseudomonadaceae</taxon>
        <taxon>Pseudomonas</taxon>
    </lineage>
</organism>
<dbReference type="GO" id="GO:0030638">
    <property type="term" value="P:polyketide metabolic process"/>
    <property type="evidence" value="ECO:0007669"/>
    <property type="project" value="InterPro"/>
</dbReference>